<feature type="compositionally biased region" description="Polar residues" evidence="1">
    <location>
        <begin position="187"/>
        <end position="196"/>
    </location>
</feature>
<feature type="region of interest" description="Disordered" evidence="1">
    <location>
        <begin position="132"/>
        <end position="248"/>
    </location>
</feature>
<evidence type="ECO:0000313" key="2">
    <source>
        <dbReference type="EMBL" id="TEB39285.1"/>
    </source>
</evidence>
<feature type="compositionally biased region" description="Polar residues" evidence="1">
    <location>
        <begin position="207"/>
        <end position="217"/>
    </location>
</feature>
<accession>A0A4Y7TYP7</accession>
<feature type="compositionally biased region" description="Basic and acidic residues" evidence="1">
    <location>
        <begin position="237"/>
        <end position="248"/>
    </location>
</feature>
<comment type="caution">
    <text evidence="2">The sequence shown here is derived from an EMBL/GenBank/DDBJ whole genome shotgun (WGS) entry which is preliminary data.</text>
</comment>
<dbReference type="Proteomes" id="UP000298030">
    <property type="component" value="Unassembled WGS sequence"/>
</dbReference>
<protein>
    <submittedName>
        <fullName evidence="2">Uncharacterized protein</fullName>
    </submittedName>
</protein>
<keyword evidence="3" id="KW-1185">Reference proteome</keyword>
<sequence length="266" mass="29882">MPNPDRKAIEYNLIWMERTFKERRTTERLLAPELENGILTQHDYDLAVNFLPGLHRHYNSLGTVLGAGAAYGAKRTQPKWTTGRTASFVFLGALTGRAIGSALAVYAHYRFIDQIREPEGFSKAMDNIQQRMGTPRVGGAPIIIKRPNNDTSSSSSSEFPPMPDGFSQPQPVTDRLETAPVPPMSTSPPSQHLQETTWDRIRKANGNGASQSSWDTIRQNHEKAQIQRRPPSQTHPLSDDPRYPANRLDEQATFDAMLEKERNFKG</sequence>
<organism evidence="2 3">
    <name type="scientific">Coprinellus micaceus</name>
    <name type="common">Glistening ink-cap mushroom</name>
    <name type="synonym">Coprinus micaceus</name>
    <dbReference type="NCBI Taxonomy" id="71717"/>
    <lineage>
        <taxon>Eukaryota</taxon>
        <taxon>Fungi</taxon>
        <taxon>Dikarya</taxon>
        <taxon>Basidiomycota</taxon>
        <taxon>Agaricomycotina</taxon>
        <taxon>Agaricomycetes</taxon>
        <taxon>Agaricomycetidae</taxon>
        <taxon>Agaricales</taxon>
        <taxon>Agaricineae</taxon>
        <taxon>Psathyrellaceae</taxon>
        <taxon>Coprinellus</taxon>
    </lineage>
</organism>
<evidence type="ECO:0000313" key="3">
    <source>
        <dbReference type="Proteomes" id="UP000298030"/>
    </source>
</evidence>
<reference evidence="2 3" key="1">
    <citation type="journal article" date="2019" name="Nat. Ecol. Evol.">
        <title>Megaphylogeny resolves global patterns of mushroom evolution.</title>
        <authorList>
            <person name="Varga T."/>
            <person name="Krizsan K."/>
            <person name="Foldi C."/>
            <person name="Dima B."/>
            <person name="Sanchez-Garcia M."/>
            <person name="Sanchez-Ramirez S."/>
            <person name="Szollosi G.J."/>
            <person name="Szarkandi J.G."/>
            <person name="Papp V."/>
            <person name="Albert L."/>
            <person name="Andreopoulos W."/>
            <person name="Angelini C."/>
            <person name="Antonin V."/>
            <person name="Barry K.W."/>
            <person name="Bougher N.L."/>
            <person name="Buchanan P."/>
            <person name="Buyck B."/>
            <person name="Bense V."/>
            <person name="Catcheside P."/>
            <person name="Chovatia M."/>
            <person name="Cooper J."/>
            <person name="Damon W."/>
            <person name="Desjardin D."/>
            <person name="Finy P."/>
            <person name="Geml J."/>
            <person name="Haridas S."/>
            <person name="Hughes K."/>
            <person name="Justo A."/>
            <person name="Karasinski D."/>
            <person name="Kautmanova I."/>
            <person name="Kiss B."/>
            <person name="Kocsube S."/>
            <person name="Kotiranta H."/>
            <person name="LaButti K.M."/>
            <person name="Lechner B.E."/>
            <person name="Liimatainen K."/>
            <person name="Lipzen A."/>
            <person name="Lukacs Z."/>
            <person name="Mihaltcheva S."/>
            <person name="Morgado L.N."/>
            <person name="Niskanen T."/>
            <person name="Noordeloos M.E."/>
            <person name="Ohm R.A."/>
            <person name="Ortiz-Santana B."/>
            <person name="Ovrebo C."/>
            <person name="Racz N."/>
            <person name="Riley R."/>
            <person name="Savchenko A."/>
            <person name="Shiryaev A."/>
            <person name="Soop K."/>
            <person name="Spirin V."/>
            <person name="Szebenyi C."/>
            <person name="Tomsovsky M."/>
            <person name="Tulloss R.E."/>
            <person name="Uehling J."/>
            <person name="Grigoriev I.V."/>
            <person name="Vagvolgyi C."/>
            <person name="Papp T."/>
            <person name="Martin F.M."/>
            <person name="Miettinen O."/>
            <person name="Hibbett D.S."/>
            <person name="Nagy L.G."/>
        </authorList>
    </citation>
    <scope>NUCLEOTIDE SEQUENCE [LARGE SCALE GENOMIC DNA]</scope>
    <source>
        <strain evidence="2 3">FP101781</strain>
    </source>
</reference>
<evidence type="ECO:0000256" key="1">
    <source>
        <dbReference type="SAM" id="MobiDB-lite"/>
    </source>
</evidence>
<gene>
    <name evidence="2" type="ORF">FA13DRAFT_1725271</name>
</gene>
<proteinExistence type="predicted"/>
<dbReference type="AlphaFoldDB" id="A0A4Y7TYP7"/>
<name>A0A4Y7TYP7_COPMI</name>
<dbReference type="OrthoDB" id="3201807at2759"/>
<dbReference type="EMBL" id="QPFP01000002">
    <property type="protein sequence ID" value="TEB39285.1"/>
    <property type="molecule type" value="Genomic_DNA"/>
</dbReference>